<reference evidence="1" key="1">
    <citation type="submission" date="2021-06" db="EMBL/GenBank/DDBJ databases">
        <title>Genome sequence of Cutibacterium modestum strain KB17-24694.</title>
        <authorList>
            <person name="Dekio I."/>
            <person name="Asahina A."/>
            <person name="Nishida M."/>
        </authorList>
    </citation>
    <scope>NUCLEOTIDE SEQUENCE</scope>
    <source>
        <strain evidence="1">KB17-24694</strain>
    </source>
</reference>
<dbReference type="EMBL" id="AP024747">
    <property type="protein sequence ID" value="BCY24097.1"/>
    <property type="molecule type" value="Genomic_DNA"/>
</dbReference>
<dbReference type="RefSeq" id="WP_002529293.1">
    <property type="nucleotide sequence ID" value="NZ_AP024747.1"/>
</dbReference>
<evidence type="ECO:0000313" key="1">
    <source>
        <dbReference type="EMBL" id="BCY24097.1"/>
    </source>
</evidence>
<dbReference type="AlphaFoldDB" id="A0AAD1NTY2"/>
<dbReference type="Proteomes" id="UP000825072">
    <property type="component" value="Chromosome 1"/>
</dbReference>
<organism evidence="1 2">
    <name type="scientific">Cutibacterium modestum</name>
    <dbReference type="NCBI Taxonomy" id="2559073"/>
    <lineage>
        <taxon>Bacteria</taxon>
        <taxon>Bacillati</taxon>
        <taxon>Actinomycetota</taxon>
        <taxon>Actinomycetes</taxon>
        <taxon>Propionibacteriales</taxon>
        <taxon>Propionibacteriaceae</taxon>
        <taxon>Cutibacterium</taxon>
    </lineage>
</organism>
<evidence type="ECO:0000313" key="2">
    <source>
        <dbReference type="Proteomes" id="UP000825072"/>
    </source>
</evidence>
<gene>
    <name evidence="1" type="ORF">KB1_00870</name>
</gene>
<proteinExistence type="predicted"/>
<name>A0AAD1NTY2_9ACTN</name>
<dbReference type="GeneID" id="92882081"/>
<sequence length="94" mass="10507">MSTGFSGNIGFPIPYKWNYGQFHEISGYHGKWDLDRVAYLGRVTACSTVCAGSSGGYKNLDFPDLVGALENRFEELRVILQTMRPEKIQSQVEG</sequence>
<protein>
    <submittedName>
        <fullName evidence="1">Uncharacterized protein</fullName>
    </submittedName>
</protein>
<accession>A0AAD1NTY2</accession>